<dbReference type="RefSeq" id="WP_108104561.1">
    <property type="nucleotide sequence ID" value="NZ_QASN01000002.1"/>
</dbReference>
<dbReference type="Pfam" id="PF02645">
    <property type="entry name" value="DegV"/>
    <property type="match status" value="1"/>
</dbReference>
<sequence>MRIGVIVDSACDLPHDFIKQHGIHILPVTFSIDGQTVVDDHSPEKTRTFHASGMAARGHSADTQPFSTEQIRELFLKEIVTQYDFALVQTITRARSQIYANAEQAMSRILTEYRPLRAAAGREGPFSMRVIDSGTFFAGQGLLAAHTQHLIEKGVGKAELRNQLSDFTNHIHGCLVPRDLSYVRERGRQRGDKSVPALAAFLSKALKITPLVWGNRHEGKPVAKARSFEDATRLMFDYGVRRVLAGLLSPYVCISYGMSDAEFEQLPGLADLRRACEQRKVTLLATRAGITSTIHIGPGCIGLALAAPPHAFS</sequence>
<dbReference type="InterPro" id="IPR003797">
    <property type="entry name" value="DegV"/>
</dbReference>
<dbReference type="NCBIfam" id="TIGR00762">
    <property type="entry name" value="DegV"/>
    <property type="match status" value="1"/>
</dbReference>
<evidence type="ECO:0000313" key="2">
    <source>
        <dbReference type="EMBL" id="PTU76335.1"/>
    </source>
</evidence>
<dbReference type="Gene3D" id="3.40.50.10170">
    <property type="match status" value="1"/>
</dbReference>
<keyword evidence="1" id="KW-0446">Lipid-binding</keyword>
<dbReference type="Proteomes" id="UP000244064">
    <property type="component" value="Unassembled WGS sequence"/>
</dbReference>
<organism evidence="2 3">
    <name type="scientific">Pseudomonas mangrovi</name>
    <dbReference type="NCBI Taxonomy" id="2161748"/>
    <lineage>
        <taxon>Bacteria</taxon>
        <taxon>Pseudomonadati</taxon>
        <taxon>Pseudomonadota</taxon>
        <taxon>Gammaproteobacteria</taxon>
        <taxon>Pseudomonadales</taxon>
        <taxon>Pseudomonadaceae</taxon>
        <taxon>Pseudomonas</taxon>
    </lineage>
</organism>
<dbReference type="SUPFAM" id="SSF82549">
    <property type="entry name" value="DAK1/DegV-like"/>
    <property type="match status" value="1"/>
</dbReference>
<dbReference type="OrthoDB" id="6190387at2"/>
<evidence type="ECO:0000313" key="3">
    <source>
        <dbReference type="Proteomes" id="UP000244064"/>
    </source>
</evidence>
<dbReference type="GO" id="GO:0008289">
    <property type="term" value="F:lipid binding"/>
    <property type="evidence" value="ECO:0007669"/>
    <property type="project" value="UniProtKB-KW"/>
</dbReference>
<dbReference type="InterPro" id="IPR043168">
    <property type="entry name" value="DegV_C"/>
</dbReference>
<protein>
    <submittedName>
        <fullName evidence="2">Fatty acid-binding protein DegV</fullName>
    </submittedName>
</protein>
<dbReference type="PANTHER" id="PTHR33434">
    <property type="entry name" value="DEGV DOMAIN-CONTAINING PROTEIN DR_1986-RELATED"/>
    <property type="match status" value="1"/>
</dbReference>
<dbReference type="InterPro" id="IPR050270">
    <property type="entry name" value="DegV_domain_contain"/>
</dbReference>
<dbReference type="PROSITE" id="PS51482">
    <property type="entry name" value="DEGV"/>
    <property type="match status" value="1"/>
</dbReference>
<keyword evidence="3" id="KW-1185">Reference proteome</keyword>
<dbReference type="Gene3D" id="3.30.1180.10">
    <property type="match status" value="1"/>
</dbReference>
<dbReference type="PANTHER" id="PTHR33434:SF2">
    <property type="entry name" value="FATTY ACID-BINDING PROTEIN TM_1468"/>
    <property type="match status" value="1"/>
</dbReference>
<dbReference type="AlphaFoldDB" id="A0A2T5PF21"/>
<comment type="caution">
    <text evidence="2">The sequence shown here is derived from an EMBL/GenBank/DDBJ whole genome shotgun (WGS) entry which is preliminary data.</text>
</comment>
<gene>
    <name evidence="2" type="ORF">DBO85_01465</name>
</gene>
<dbReference type="EMBL" id="QASN01000002">
    <property type="protein sequence ID" value="PTU76335.1"/>
    <property type="molecule type" value="Genomic_DNA"/>
</dbReference>
<name>A0A2T5PF21_9PSED</name>
<accession>A0A2T5PF21</accession>
<evidence type="ECO:0000256" key="1">
    <source>
        <dbReference type="ARBA" id="ARBA00023121"/>
    </source>
</evidence>
<proteinExistence type="predicted"/>
<reference evidence="2 3" key="1">
    <citation type="submission" date="2018-04" db="EMBL/GenBank/DDBJ databases">
        <title>Pseudomonas sp. nov., isolated from mangrove soil.</title>
        <authorList>
            <person name="Chen C."/>
        </authorList>
    </citation>
    <scope>NUCLEOTIDE SEQUENCE [LARGE SCALE GENOMIC DNA]</scope>
    <source>
        <strain evidence="2 3">TC-11</strain>
    </source>
</reference>